<dbReference type="EMBL" id="KQ993838">
    <property type="protein sequence ID" value="KZV48607.1"/>
    <property type="molecule type" value="Genomic_DNA"/>
</dbReference>
<proteinExistence type="predicted"/>
<dbReference type="AlphaFoldDB" id="A0A2Z7CRM8"/>
<sequence>MEGIRHSAFHTSMQVNVLTADCSAISCCICEEPVVDVRRRRVDKLKRSVLSATLLISCWQRR</sequence>
<organism evidence="1 2">
    <name type="scientific">Dorcoceras hygrometricum</name>
    <dbReference type="NCBI Taxonomy" id="472368"/>
    <lineage>
        <taxon>Eukaryota</taxon>
        <taxon>Viridiplantae</taxon>
        <taxon>Streptophyta</taxon>
        <taxon>Embryophyta</taxon>
        <taxon>Tracheophyta</taxon>
        <taxon>Spermatophyta</taxon>
        <taxon>Magnoliopsida</taxon>
        <taxon>eudicotyledons</taxon>
        <taxon>Gunneridae</taxon>
        <taxon>Pentapetalae</taxon>
        <taxon>asterids</taxon>
        <taxon>lamiids</taxon>
        <taxon>Lamiales</taxon>
        <taxon>Gesneriaceae</taxon>
        <taxon>Didymocarpoideae</taxon>
        <taxon>Trichosporeae</taxon>
        <taxon>Loxocarpinae</taxon>
        <taxon>Dorcoceras</taxon>
    </lineage>
</organism>
<evidence type="ECO:0000313" key="1">
    <source>
        <dbReference type="EMBL" id="KZV48607.1"/>
    </source>
</evidence>
<gene>
    <name evidence="1" type="ORF">F511_27210</name>
</gene>
<name>A0A2Z7CRM8_9LAMI</name>
<evidence type="ECO:0000313" key="2">
    <source>
        <dbReference type="Proteomes" id="UP000250235"/>
    </source>
</evidence>
<reference evidence="1 2" key="1">
    <citation type="journal article" date="2015" name="Proc. Natl. Acad. Sci. U.S.A.">
        <title>The resurrection genome of Boea hygrometrica: A blueprint for survival of dehydration.</title>
        <authorList>
            <person name="Xiao L."/>
            <person name="Yang G."/>
            <person name="Zhang L."/>
            <person name="Yang X."/>
            <person name="Zhao S."/>
            <person name="Ji Z."/>
            <person name="Zhou Q."/>
            <person name="Hu M."/>
            <person name="Wang Y."/>
            <person name="Chen M."/>
            <person name="Xu Y."/>
            <person name="Jin H."/>
            <person name="Xiao X."/>
            <person name="Hu G."/>
            <person name="Bao F."/>
            <person name="Hu Y."/>
            <person name="Wan P."/>
            <person name="Li L."/>
            <person name="Deng X."/>
            <person name="Kuang T."/>
            <person name="Xiang C."/>
            <person name="Zhu J.K."/>
            <person name="Oliver M.J."/>
            <person name="He Y."/>
        </authorList>
    </citation>
    <scope>NUCLEOTIDE SEQUENCE [LARGE SCALE GENOMIC DNA]</scope>
    <source>
        <strain evidence="2">cv. XS01</strain>
    </source>
</reference>
<dbReference type="Proteomes" id="UP000250235">
    <property type="component" value="Unassembled WGS sequence"/>
</dbReference>
<protein>
    <submittedName>
        <fullName evidence="1">Uncharacterized protein</fullName>
    </submittedName>
</protein>
<keyword evidence="2" id="KW-1185">Reference proteome</keyword>
<accession>A0A2Z7CRM8</accession>